<gene>
    <name evidence="2" type="ORF">GCM10022247_60070</name>
</gene>
<accession>A0ABP7TJ35</accession>
<dbReference type="Proteomes" id="UP001501747">
    <property type="component" value="Unassembled WGS sequence"/>
</dbReference>
<comment type="caution">
    <text evidence="2">The sequence shown here is derived from an EMBL/GenBank/DDBJ whole genome shotgun (WGS) entry which is preliminary data.</text>
</comment>
<dbReference type="InterPro" id="IPR000182">
    <property type="entry name" value="GNAT_dom"/>
</dbReference>
<evidence type="ECO:0000313" key="3">
    <source>
        <dbReference type="Proteomes" id="UP001501747"/>
    </source>
</evidence>
<dbReference type="RefSeq" id="WP_344882096.1">
    <property type="nucleotide sequence ID" value="NZ_BAABAL010000019.1"/>
</dbReference>
<dbReference type="PANTHER" id="PTHR43792:SF1">
    <property type="entry name" value="N-ACETYLTRANSFERASE DOMAIN-CONTAINING PROTEIN"/>
    <property type="match status" value="1"/>
</dbReference>
<evidence type="ECO:0000313" key="2">
    <source>
        <dbReference type="EMBL" id="GAA4027072.1"/>
    </source>
</evidence>
<dbReference type="Gene3D" id="3.40.630.30">
    <property type="match status" value="1"/>
</dbReference>
<dbReference type="InterPro" id="IPR016181">
    <property type="entry name" value="Acyl_CoA_acyltransferase"/>
</dbReference>
<reference evidence="3" key="1">
    <citation type="journal article" date="2019" name="Int. J. Syst. Evol. Microbiol.">
        <title>The Global Catalogue of Microorganisms (GCM) 10K type strain sequencing project: providing services to taxonomists for standard genome sequencing and annotation.</title>
        <authorList>
            <consortium name="The Broad Institute Genomics Platform"/>
            <consortium name="The Broad Institute Genome Sequencing Center for Infectious Disease"/>
            <person name="Wu L."/>
            <person name="Ma J."/>
        </authorList>
    </citation>
    <scope>NUCLEOTIDE SEQUENCE [LARGE SCALE GENOMIC DNA]</scope>
    <source>
        <strain evidence="3">JCM 17342</strain>
    </source>
</reference>
<protein>
    <recommendedName>
        <fullName evidence="1">N-acetyltransferase domain-containing protein</fullName>
    </recommendedName>
</protein>
<dbReference type="PROSITE" id="PS51186">
    <property type="entry name" value="GNAT"/>
    <property type="match status" value="1"/>
</dbReference>
<dbReference type="PANTHER" id="PTHR43792">
    <property type="entry name" value="GNAT FAMILY, PUTATIVE (AFU_ORTHOLOGUE AFUA_3G00765)-RELATED-RELATED"/>
    <property type="match status" value="1"/>
</dbReference>
<proteinExistence type="predicted"/>
<sequence>MITFRRWTEADAAWYVEQAKDPEILRWTTDGPDLTVEFLRGRIAELTEESLAWLIVDAETGERLGNAAVDVKGGLAEPSYWVASSARGRGVATAALLEMCARARAAGAERVEVIIHRDNAASARVAGKVGFTEVESFDNPKLGPCVRYRLGG</sequence>
<dbReference type="SUPFAM" id="SSF55729">
    <property type="entry name" value="Acyl-CoA N-acyltransferases (Nat)"/>
    <property type="match status" value="1"/>
</dbReference>
<evidence type="ECO:0000259" key="1">
    <source>
        <dbReference type="PROSITE" id="PS51186"/>
    </source>
</evidence>
<name>A0ABP7TJ35_9PSEU</name>
<dbReference type="EMBL" id="BAABAL010000019">
    <property type="protein sequence ID" value="GAA4027072.1"/>
    <property type="molecule type" value="Genomic_DNA"/>
</dbReference>
<feature type="domain" description="N-acetyltransferase" evidence="1">
    <location>
        <begin position="2"/>
        <end position="152"/>
    </location>
</feature>
<dbReference type="Pfam" id="PF13302">
    <property type="entry name" value="Acetyltransf_3"/>
    <property type="match status" value="1"/>
</dbReference>
<keyword evidence="3" id="KW-1185">Reference proteome</keyword>
<dbReference type="InterPro" id="IPR051531">
    <property type="entry name" value="N-acetyltransferase"/>
</dbReference>
<organism evidence="2 3">
    <name type="scientific">Allokutzneria multivorans</name>
    <dbReference type="NCBI Taxonomy" id="1142134"/>
    <lineage>
        <taxon>Bacteria</taxon>
        <taxon>Bacillati</taxon>
        <taxon>Actinomycetota</taxon>
        <taxon>Actinomycetes</taxon>
        <taxon>Pseudonocardiales</taxon>
        <taxon>Pseudonocardiaceae</taxon>
        <taxon>Allokutzneria</taxon>
    </lineage>
</organism>